<reference evidence="1" key="1">
    <citation type="journal article" date="2013" name="PLoS ONE">
        <title>Direct detection of alternative open reading frames translation products in human significantly expands the proteome.</title>
        <authorList>
            <person name="Vanderperre B."/>
            <person name="Lucier J.-F."/>
            <person name="Motard J."/>
            <person name="Tremblay G."/>
            <person name="Vanderperre S."/>
            <person name="Wisztorski M."/>
            <person name="Salzet M."/>
            <person name="Boisvert F.-M."/>
            <person name="Roucou X."/>
        </authorList>
    </citation>
    <scope>NUCLEOTIDE SEQUENCE</scope>
</reference>
<protein>
    <submittedName>
        <fullName evidence="1">Alternative protein CKAP2L</fullName>
    </submittedName>
</protein>
<organism evidence="1">
    <name type="scientific">Homo sapiens</name>
    <name type="common">Human</name>
    <dbReference type="NCBI Taxonomy" id="9606"/>
    <lineage>
        <taxon>Eukaryota</taxon>
        <taxon>Metazoa</taxon>
        <taxon>Chordata</taxon>
        <taxon>Craniata</taxon>
        <taxon>Vertebrata</taxon>
        <taxon>Euteleostomi</taxon>
        <taxon>Mammalia</taxon>
        <taxon>Eutheria</taxon>
        <taxon>Euarchontoglires</taxon>
        <taxon>Primates</taxon>
        <taxon>Haplorrhini</taxon>
        <taxon>Catarrhini</taxon>
        <taxon>Hominidae</taxon>
        <taxon>Homo</taxon>
    </lineage>
</organism>
<name>L8E9M3_HUMAN</name>
<sequence length="45" mass="5056">MMLPTMLFCLSNLKGPSALNSSPDHLILQGPRSRSWSHQNFWAKG</sequence>
<evidence type="ECO:0000313" key="1">
    <source>
        <dbReference type="EMBL" id="CCQ43854.1"/>
    </source>
</evidence>
<proteinExistence type="predicted"/>
<accession>L8E9M3</accession>
<gene>
    <name evidence="1" type="primary">CKAP2L</name>
</gene>
<dbReference type="OrthoDB" id="6288182at2759"/>
<dbReference type="AlphaFoldDB" id="L8E9M3"/>
<dbReference type="EMBL" id="HF584357">
    <property type="protein sequence ID" value="CCQ43854.1"/>
    <property type="molecule type" value="Genomic_DNA"/>
</dbReference>
<dbReference type="ChiTaRS" id="CKAP2L">
    <property type="organism name" value="human"/>
</dbReference>